<evidence type="ECO:0000256" key="1">
    <source>
        <dbReference type="ARBA" id="ARBA00001966"/>
    </source>
</evidence>
<dbReference type="InterPro" id="IPR012837">
    <property type="entry name" value="NrdG"/>
</dbReference>
<dbReference type="GeneID" id="94546267"/>
<dbReference type="PANTHER" id="PTHR30352">
    <property type="entry name" value="PYRUVATE FORMATE-LYASE-ACTIVATING ENZYME"/>
    <property type="match status" value="1"/>
</dbReference>
<dbReference type="InterPro" id="IPR058240">
    <property type="entry name" value="rSAM_sf"/>
</dbReference>
<dbReference type="KEGG" id="wso:WSWS_01077"/>
<evidence type="ECO:0000256" key="2">
    <source>
        <dbReference type="ARBA" id="ARBA00022485"/>
    </source>
</evidence>
<dbReference type="EMBL" id="QRAS01000001">
    <property type="protein sequence ID" value="RDL12270.1"/>
    <property type="molecule type" value="Genomic_DNA"/>
</dbReference>
<keyword evidence="6" id="KW-0411">Iron-sulfur</keyword>
<gene>
    <name evidence="7" type="ORF">DFP99_0706</name>
</gene>
<dbReference type="Gene3D" id="3.20.20.70">
    <property type="entry name" value="Aldolase class I"/>
    <property type="match status" value="1"/>
</dbReference>
<reference evidence="7 8" key="1">
    <citation type="submission" date="2018-07" db="EMBL/GenBank/DDBJ databases">
        <title>Genomic Encyclopedia of Type Strains, Phase III (KMG-III): the genomes of soil and plant-associated and newly described type strains.</title>
        <authorList>
            <person name="Whitman W."/>
        </authorList>
    </citation>
    <scope>NUCLEOTIDE SEQUENCE [LARGE SCALE GENOMIC DNA]</scope>
    <source>
        <strain evidence="7 8">CECT 7031</strain>
    </source>
</reference>
<dbReference type="InterPro" id="IPR013785">
    <property type="entry name" value="Aldolase_TIM"/>
</dbReference>
<name>A0A288QUC6_9LACO</name>
<evidence type="ECO:0000256" key="3">
    <source>
        <dbReference type="ARBA" id="ARBA00022691"/>
    </source>
</evidence>
<dbReference type="SFLD" id="SFLDS00029">
    <property type="entry name" value="Radical_SAM"/>
    <property type="match status" value="1"/>
</dbReference>
<dbReference type="NCBIfam" id="TIGR02491">
    <property type="entry name" value="NrdG"/>
    <property type="match status" value="1"/>
</dbReference>
<dbReference type="PANTHER" id="PTHR30352:SF2">
    <property type="entry name" value="ANAEROBIC RIBONUCLEOSIDE-TRIPHOSPHATE REDUCTASE-ACTIVATING PROTEIN"/>
    <property type="match status" value="1"/>
</dbReference>
<comment type="caution">
    <text evidence="7">The sequence shown here is derived from an EMBL/GenBank/DDBJ whole genome shotgun (WGS) entry which is preliminary data.</text>
</comment>
<evidence type="ECO:0000256" key="5">
    <source>
        <dbReference type="ARBA" id="ARBA00023004"/>
    </source>
</evidence>
<dbReference type="GO" id="GO:0046872">
    <property type="term" value="F:metal ion binding"/>
    <property type="evidence" value="ECO:0007669"/>
    <property type="project" value="UniProtKB-KW"/>
</dbReference>
<dbReference type="GO" id="GO:0004748">
    <property type="term" value="F:ribonucleoside-diphosphate reductase activity, thioredoxin disulfide as acceptor"/>
    <property type="evidence" value="ECO:0007669"/>
    <property type="project" value="TreeGrafter"/>
</dbReference>
<protein>
    <submittedName>
        <fullName evidence="7">Anaerobic ribonucleoside-triphosphate reductase activating protein</fullName>
    </submittedName>
</protein>
<proteinExistence type="predicted"/>
<evidence type="ECO:0000256" key="6">
    <source>
        <dbReference type="ARBA" id="ARBA00023014"/>
    </source>
</evidence>
<sequence>MVTKSTSGIQNPEPQEWRSADLSLDRVADYKPFVMVDGPGVRCSLYVSGCKFLCPGCYNVVAQKFQYGEPYSAALEEQIIADLRQPYVQGLTLLGGEPFLNTGVTLRLARRVRAEFGHTKDIWTWTGYTWEELQEETADKIALLHEIDVVVDGRFVQALMDLTLRFRGSSNQRMIDVAASLMQDQIVLWQDDYVAVQDGGLSDTQDKNELSAMRHEDIGR</sequence>
<dbReference type="GO" id="GO:0051539">
    <property type="term" value="F:4 iron, 4 sulfur cluster binding"/>
    <property type="evidence" value="ECO:0007669"/>
    <property type="project" value="UniProtKB-KW"/>
</dbReference>
<evidence type="ECO:0000313" key="7">
    <source>
        <dbReference type="EMBL" id="RDL12270.1"/>
    </source>
</evidence>
<keyword evidence="5" id="KW-0408">Iron</keyword>
<evidence type="ECO:0000256" key="4">
    <source>
        <dbReference type="ARBA" id="ARBA00022723"/>
    </source>
</evidence>
<dbReference type="SFLD" id="SFLDG01063">
    <property type="entry name" value="activating_enzymes__group_1"/>
    <property type="match status" value="1"/>
</dbReference>
<dbReference type="GO" id="GO:0043365">
    <property type="term" value="F:[formate-C-acetyltransferase]-activating enzyme activity"/>
    <property type="evidence" value="ECO:0007669"/>
    <property type="project" value="InterPro"/>
</dbReference>
<dbReference type="Pfam" id="PF13353">
    <property type="entry name" value="Fer4_12"/>
    <property type="match status" value="1"/>
</dbReference>
<dbReference type="InterPro" id="IPR007197">
    <property type="entry name" value="rSAM"/>
</dbReference>
<keyword evidence="2" id="KW-0004">4Fe-4S</keyword>
<comment type="cofactor">
    <cofactor evidence="1">
        <name>[4Fe-4S] cluster</name>
        <dbReference type="ChEBI" id="CHEBI:49883"/>
    </cofactor>
</comment>
<dbReference type="SUPFAM" id="SSF102114">
    <property type="entry name" value="Radical SAM enzymes"/>
    <property type="match status" value="1"/>
</dbReference>
<keyword evidence="3" id="KW-0949">S-adenosyl-L-methionine</keyword>
<keyword evidence="4" id="KW-0479">Metal-binding</keyword>
<keyword evidence="8" id="KW-1185">Reference proteome</keyword>
<dbReference type="SFLD" id="SFLDF00299">
    <property type="entry name" value="anaerobic_ribonucleoside-triph"/>
    <property type="match status" value="1"/>
</dbReference>
<evidence type="ECO:0000313" key="8">
    <source>
        <dbReference type="Proteomes" id="UP000254912"/>
    </source>
</evidence>
<dbReference type="InterPro" id="IPR034457">
    <property type="entry name" value="Organic_radical-activating"/>
</dbReference>
<accession>A0A288QUC6</accession>
<dbReference type="AlphaFoldDB" id="A0A288QUC6"/>
<organism evidence="7 8">
    <name type="scientific">Weissella soli</name>
    <dbReference type="NCBI Taxonomy" id="155866"/>
    <lineage>
        <taxon>Bacteria</taxon>
        <taxon>Bacillati</taxon>
        <taxon>Bacillota</taxon>
        <taxon>Bacilli</taxon>
        <taxon>Lactobacillales</taxon>
        <taxon>Lactobacillaceae</taxon>
        <taxon>Weissella</taxon>
    </lineage>
</organism>
<dbReference type="Proteomes" id="UP000254912">
    <property type="component" value="Unassembled WGS sequence"/>
</dbReference>
<dbReference type="SFLD" id="SFLDG01066">
    <property type="entry name" value="organic_radical-activating_enz"/>
    <property type="match status" value="1"/>
</dbReference>
<dbReference type="RefSeq" id="WP_114981158.1">
    <property type="nucleotide sequence ID" value="NZ_BJYO01000002.1"/>
</dbReference>